<protein>
    <submittedName>
        <fullName evidence="1">Uncharacterized protein</fullName>
    </submittedName>
</protein>
<dbReference type="EMBL" id="MSYM01000008">
    <property type="protein sequence ID" value="OLP07582.1"/>
    <property type="molecule type" value="Genomic_DNA"/>
</dbReference>
<organism evidence="1 2">
    <name type="scientific">Rhodoferax antarcticus ANT.BR</name>
    <dbReference type="NCBI Taxonomy" id="1111071"/>
    <lineage>
        <taxon>Bacteria</taxon>
        <taxon>Pseudomonadati</taxon>
        <taxon>Pseudomonadota</taxon>
        <taxon>Betaproteobacteria</taxon>
        <taxon>Burkholderiales</taxon>
        <taxon>Comamonadaceae</taxon>
        <taxon>Rhodoferax</taxon>
    </lineage>
</organism>
<reference evidence="1 2" key="1">
    <citation type="submission" date="2017-01" db="EMBL/GenBank/DDBJ databases">
        <title>Genome sequence of Rhodoferax antarcticus ANT.BR, a psychrophilic purple nonsulfur bacterium from an Antarctic microbial mat.</title>
        <authorList>
            <person name="Baker J."/>
            <person name="Riester C."/>
            <person name="Skinner B."/>
            <person name="Newell A."/>
            <person name="Swingley W."/>
            <person name="Madigan M."/>
            <person name="Jung D."/>
            <person name="Asao M."/>
            <person name="Chen M."/>
            <person name="Loughlin P."/>
            <person name="Pan H."/>
            <person name="Lin S."/>
            <person name="Li N."/>
            <person name="Shaw J."/>
            <person name="Prado M."/>
            <person name="Sherman C."/>
            <person name="Li X."/>
            <person name="Tang J."/>
            <person name="Blankenship R."/>
            <person name="Zhao T."/>
            <person name="Touchman J."/>
            <person name="Sattley M."/>
        </authorList>
    </citation>
    <scope>NUCLEOTIDE SEQUENCE [LARGE SCALE GENOMIC DNA]</scope>
    <source>
        <strain evidence="1 2">ANT.BR</strain>
    </source>
</reference>
<keyword evidence="2" id="KW-1185">Reference proteome</keyword>
<sequence>MSPCGLGANPCVRLVFLCFGAQLRKQNDLSGRATLPGSTIFLEDLT</sequence>
<comment type="caution">
    <text evidence="1">The sequence shown here is derived from an EMBL/GenBank/DDBJ whole genome shotgun (WGS) entry which is preliminary data.</text>
</comment>
<evidence type="ECO:0000313" key="1">
    <source>
        <dbReference type="EMBL" id="OLP07582.1"/>
    </source>
</evidence>
<gene>
    <name evidence="1" type="ORF">BLL52_1412</name>
</gene>
<proteinExistence type="predicted"/>
<dbReference type="AlphaFoldDB" id="A0A1Q8YHW1"/>
<name>A0A1Q8YHW1_9BURK</name>
<accession>A0A1Q8YHW1</accession>
<evidence type="ECO:0000313" key="2">
    <source>
        <dbReference type="Proteomes" id="UP000185911"/>
    </source>
</evidence>
<dbReference type="Proteomes" id="UP000185911">
    <property type="component" value="Unassembled WGS sequence"/>
</dbReference>